<dbReference type="OrthoDB" id="286404at2"/>
<dbReference type="PROSITE" id="PS00061">
    <property type="entry name" value="ADH_SHORT"/>
    <property type="match status" value="1"/>
</dbReference>
<keyword evidence="5" id="KW-1185">Reference proteome</keyword>
<dbReference type="GO" id="GO:0016616">
    <property type="term" value="F:oxidoreductase activity, acting on the CH-OH group of donors, NAD or NADP as acceptor"/>
    <property type="evidence" value="ECO:0007669"/>
    <property type="project" value="TreeGrafter"/>
</dbReference>
<dbReference type="SMART" id="SM00822">
    <property type="entry name" value="PKS_KR"/>
    <property type="match status" value="1"/>
</dbReference>
<reference evidence="4 5" key="1">
    <citation type="submission" date="2016-11" db="EMBL/GenBank/DDBJ databases">
        <authorList>
            <person name="Jaros S."/>
            <person name="Januszkiewicz K."/>
            <person name="Wedrychowicz H."/>
        </authorList>
    </citation>
    <scope>NUCLEOTIDE SEQUENCE [LARGE SCALE GENOMIC DNA]</scope>
    <source>
        <strain evidence="4 5">DSM 43832</strain>
    </source>
</reference>
<dbReference type="PANTHER" id="PTHR42760">
    <property type="entry name" value="SHORT-CHAIN DEHYDROGENASES/REDUCTASES FAMILY MEMBER"/>
    <property type="match status" value="1"/>
</dbReference>
<gene>
    <name evidence="4" type="ORF">SAMN05443637_110188</name>
</gene>
<dbReference type="Pfam" id="PF13561">
    <property type="entry name" value="adh_short_C2"/>
    <property type="match status" value="1"/>
</dbReference>
<dbReference type="InterPro" id="IPR057326">
    <property type="entry name" value="KR_dom"/>
</dbReference>
<evidence type="ECO:0000313" key="4">
    <source>
        <dbReference type="EMBL" id="SHK70574.1"/>
    </source>
</evidence>
<evidence type="ECO:0000256" key="2">
    <source>
        <dbReference type="ARBA" id="ARBA00023002"/>
    </source>
</evidence>
<dbReference type="InterPro" id="IPR002347">
    <property type="entry name" value="SDR_fam"/>
</dbReference>
<protein>
    <submittedName>
        <fullName evidence="4">NAD(P)-dependent dehydrogenase, short-chain alcohol dehydrogenase family</fullName>
    </submittedName>
</protein>
<dbReference type="Gene3D" id="3.40.50.720">
    <property type="entry name" value="NAD(P)-binding Rossmann-like Domain"/>
    <property type="match status" value="1"/>
</dbReference>
<comment type="similarity">
    <text evidence="1">Belongs to the short-chain dehydrogenases/reductases (SDR) family.</text>
</comment>
<dbReference type="AlphaFoldDB" id="A0A1M6UMX3"/>
<name>A0A1M6UMX3_PSETH</name>
<dbReference type="CDD" id="cd05233">
    <property type="entry name" value="SDR_c"/>
    <property type="match status" value="1"/>
</dbReference>
<evidence type="ECO:0000259" key="3">
    <source>
        <dbReference type="SMART" id="SM00822"/>
    </source>
</evidence>
<keyword evidence="2" id="KW-0560">Oxidoreductase</keyword>
<dbReference type="FunFam" id="3.40.50.720:FF:000084">
    <property type="entry name" value="Short-chain dehydrogenase reductase"/>
    <property type="match status" value="1"/>
</dbReference>
<dbReference type="RefSeq" id="WP_084755042.1">
    <property type="nucleotide sequence ID" value="NZ_FRAP01000010.1"/>
</dbReference>
<dbReference type="SUPFAM" id="SSF51735">
    <property type="entry name" value="NAD(P)-binding Rossmann-fold domains"/>
    <property type="match status" value="1"/>
</dbReference>
<dbReference type="STRING" id="1848.SAMN05443637_110188"/>
<dbReference type="InterPro" id="IPR036291">
    <property type="entry name" value="NAD(P)-bd_dom_sf"/>
</dbReference>
<dbReference type="InterPro" id="IPR020904">
    <property type="entry name" value="Sc_DH/Rdtase_CS"/>
</dbReference>
<dbReference type="PRINTS" id="PR00081">
    <property type="entry name" value="GDHRDH"/>
</dbReference>
<dbReference type="Proteomes" id="UP000184363">
    <property type="component" value="Unassembled WGS sequence"/>
</dbReference>
<dbReference type="PRINTS" id="PR00080">
    <property type="entry name" value="SDRFAMILY"/>
</dbReference>
<dbReference type="EMBL" id="FRAP01000010">
    <property type="protein sequence ID" value="SHK70574.1"/>
    <property type="molecule type" value="Genomic_DNA"/>
</dbReference>
<evidence type="ECO:0000256" key="1">
    <source>
        <dbReference type="ARBA" id="ARBA00006484"/>
    </source>
</evidence>
<accession>A0A1M6UMX3</accession>
<organism evidence="4 5">
    <name type="scientific">Pseudonocardia thermophila</name>
    <dbReference type="NCBI Taxonomy" id="1848"/>
    <lineage>
        <taxon>Bacteria</taxon>
        <taxon>Bacillati</taxon>
        <taxon>Actinomycetota</taxon>
        <taxon>Actinomycetes</taxon>
        <taxon>Pseudonocardiales</taxon>
        <taxon>Pseudonocardiaceae</taxon>
        <taxon>Pseudonocardia</taxon>
    </lineage>
</organism>
<sequence length="249" mass="25384">MTGRLAGRTAIVTGAASGIGRETALVFAREGAAVLAVDRDADGLAETVAQGEELAVFAIDLTERGAAAAVFAACAAELGPPDTVANIAGAAGDRGIEHSTDEDLDRYVELNLGITFRMCREAVAVLGEGGSIVNTSSAVALTGMRGTAPYSAAKAAISGLARQLAADHGRRGIRVNAVAPGLIRTPATAERIDAGVFDETVTRSRPLARVGTPRDVANAFAFLASDDAAFITGVTLPVCGGWTTTRFRG</sequence>
<proteinExistence type="inferred from homology"/>
<feature type="domain" description="Ketoreductase" evidence="3">
    <location>
        <begin position="8"/>
        <end position="186"/>
    </location>
</feature>
<evidence type="ECO:0000313" key="5">
    <source>
        <dbReference type="Proteomes" id="UP000184363"/>
    </source>
</evidence>